<dbReference type="AlphaFoldDB" id="A0AB34IM52"/>
<feature type="domain" description="Tyrosine specific protein phosphatases" evidence="6">
    <location>
        <begin position="100"/>
        <end position="161"/>
    </location>
</feature>
<feature type="region of interest" description="Disordered" evidence="5">
    <location>
        <begin position="413"/>
        <end position="451"/>
    </location>
</feature>
<name>A0AB34IM52_PRYPA</name>
<evidence type="ECO:0000313" key="8">
    <source>
        <dbReference type="EMBL" id="KAL1503122.1"/>
    </source>
</evidence>
<dbReference type="InterPro" id="IPR016130">
    <property type="entry name" value="Tyr_Pase_AS"/>
</dbReference>
<dbReference type="InterPro" id="IPR029023">
    <property type="entry name" value="Tensin_phosphatase"/>
</dbReference>
<dbReference type="InterPro" id="IPR051281">
    <property type="entry name" value="Dual-spec_lipid-protein_phosph"/>
</dbReference>
<evidence type="ECO:0000259" key="6">
    <source>
        <dbReference type="PROSITE" id="PS50056"/>
    </source>
</evidence>
<protein>
    <recommendedName>
        <fullName evidence="10">Phosphatidylinositol-3,4,5-trisphosphate 3-phosphatase</fullName>
    </recommendedName>
</protein>
<dbReference type="PROSITE" id="PS00383">
    <property type="entry name" value="TYR_PHOSPHATASE_1"/>
    <property type="match status" value="1"/>
</dbReference>
<proteinExistence type="inferred from homology"/>
<dbReference type="GO" id="GO:0016314">
    <property type="term" value="F:phosphatidylinositol-3,4,5-trisphosphate 3-phosphatase activity"/>
    <property type="evidence" value="ECO:0007669"/>
    <property type="project" value="TreeGrafter"/>
</dbReference>
<comment type="similarity">
    <text evidence="2">Belongs to the PTEN phosphatase protein family.</text>
</comment>
<dbReference type="Gene3D" id="3.90.190.10">
    <property type="entry name" value="Protein tyrosine phosphatase superfamily"/>
    <property type="match status" value="1"/>
</dbReference>
<dbReference type="SMART" id="SM00404">
    <property type="entry name" value="PTPc_motif"/>
    <property type="match status" value="1"/>
</dbReference>
<evidence type="ECO:0000256" key="4">
    <source>
        <dbReference type="ARBA" id="ARBA00022912"/>
    </source>
</evidence>
<evidence type="ECO:0000256" key="1">
    <source>
        <dbReference type="ARBA" id="ARBA00004487"/>
    </source>
</evidence>
<evidence type="ECO:0000256" key="5">
    <source>
        <dbReference type="SAM" id="MobiDB-lite"/>
    </source>
</evidence>
<dbReference type="GO" id="GO:0004721">
    <property type="term" value="F:phosphoprotein phosphatase activity"/>
    <property type="evidence" value="ECO:0007669"/>
    <property type="project" value="UniProtKB-KW"/>
</dbReference>
<dbReference type="Pfam" id="PF22784">
    <property type="entry name" value="PTP-SAK"/>
    <property type="match status" value="1"/>
</dbReference>
<accession>A0AB34IM52</accession>
<feature type="compositionally biased region" description="Acidic residues" evidence="5">
    <location>
        <begin position="413"/>
        <end position="423"/>
    </location>
</feature>
<gene>
    <name evidence="8" type="ORF">AB1Y20_011185</name>
</gene>
<keyword evidence="4" id="KW-0904">Protein phosphatase</keyword>
<dbReference type="InterPro" id="IPR045101">
    <property type="entry name" value="PTP_PTEN"/>
</dbReference>
<evidence type="ECO:0000256" key="2">
    <source>
        <dbReference type="ARBA" id="ARBA00007881"/>
    </source>
</evidence>
<keyword evidence="3" id="KW-0378">Hydrolase</keyword>
<dbReference type="PROSITE" id="PS50056">
    <property type="entry name" value="TYR_PHOSPHATASE_2"/>
    <property type="match status" value="1"/>
</dbReference>
<dbReference type="PROSITE" id="PS51181">
    <property type="entry name" value="PPASE_TENSIN"/>
    <property type="match status" value="1"/>
</dbReference>
<evidence type="ECO:0000256" key="3">
    <source>
        <dbReference type="ARBA" id="ARBA00022801"/>
    </source>
</evidence>
<dbReference type="Proteomes" id="UP001515480">
    <property type="component" value="Unassembled WGS sequence"/>
</dbReference>
<feature type="region of interest" description="Disordered" evidence="5">
    <location>
        <begin position="338"/>
        <end position="365"/>
    </location>
</feature>
<dbReference type="InterPro" id="IPR029021">
    <property type="entry name" value="Prot-tyrosine_phosphatase-like"/>
</dbReference>
<comment type="subcellular location">
    <subcellularLocation>
        <location evidence="1">Cell projection</location>
        <location evidence="1">Neuron projection</location>
    </subcellularLocation>
</comment>
<dbReference type="SUPFAM" id="SSF52799">
    <property type="entry name" value="(Phosphotyrosine protein) phosphatases II"/>
    <property type="match status" value="1"/>
</dbReference>
<reference evidence="8 9" key="1">
    <citation type="journal article" date="2024" name="Science">
        <title>Giant polyketide synthase enzymes in the biosynthesis of giant marine polyether toxins.</title>
        <authorList>
            <person name="Fallon T.R."/>
            <person name="Shende V.V."/>
            <person name="Wierzbicki I.H."/>
            <person name="Pendleton A.L."/>
            <person name="Watervoot N.F."/>
            <person name="Auber R.P."/>
            <person name="Gonzalez D.J."/>
            <person name="Wisecaver J.H."/>
            <person name="Moore B.S."/>
        </authorList>
    </citation>
    <scope>NUCLEOTIDE SEQUENCE [LARGE SCALE GENOMIC DNA]</scope>
    <source>
        <strain evidence="8 9">12B1</strain>
    </source>
</reference>
<evidence type="ECO:0008006" key="10">
    <source>
        <dbReference type="Google" id="ProtNLM"/>
    </source>
</evidence>
<evidence type="ECO:0000259" key="7">
    <source>
        <dbReference type="PROSITE" id="PS51181"/>
    </source>
</evidence>
<dbReference type="InterPro" id="IPR000387">
    <property type="entry name" value="Tyr_Pase_dom"/>
</dbReference>
<organism evidence="8 9">
    <name type="scientific">Prymnesium parvum</name>
    <name type="common">Toxic golden alga</name>
    <dbReference type="NCBI Taxonomy" id="97485"/>
    <lineage>
        <taxon>Eukaryota</taxon>
        <taxon>Haptista</taxon>
        <taxon>Haptophyta</taxon>
        <taxon>Prymnesiophyceae</taxon>
        <taxon>Prymnesiales</taxon>
        <taxon>Prymnesiaceae</taxon>
        <taxon>Prymnesium</taxon>
    </lineage>
</organism>
<dbReference type="CDD" id="cd14509">
    <property type="entry name" value="PTP_PTEN"/>
    <property type="match status" value="1"/>
</dbReference>
<feature type="compositionally biased region" description="Low complexity" evidence="5">
    <location>
        <begin position="348"/>
        <end position="358"/>
    </location>
</feature>
<evidence type="ECO:0000313" key="9">
    <source>
        <dbReference type="Proteomes" id="UP001515480"/>
    </source>
</evidence>
<dbReference type="PANTHER" id="PTHR12305">
    <property type="entry name" value="PHOSPHATASE WITH HOMOLOGY TO TENSIN"/>
    <property type="match status" value="1"/>
</dbReference>
<keyword evidence="9" id="KW-1185">Reference proteome</keyword>
<comment type="caution">
    <text evidence="8">The sequence shown here is derived from an EMBL/GenBank/DDBJ whole genome shotgun (WGS) entry which is preliminary data.</text>
</comment>
<sequence length="451" mass="48399">MRVSTVLRHLVSQNKVRFSEGGFDLDLTYITDEIIAMGLPATGNEALYRNPIEEVVRFLELNHAGKYKVFNLCLERSYDISMFGDACACFPFADHGAPPLSLVRAFCTSAKAWLLQGLEHVVAIHCKAGKGRTGVMACCLLLHVGYESTASAAIALYNAKRTKDGKGLTVPSQRRYVRYYEKLLKTNYAALDHPKRTLCAVGVGGAPLRTANNRLLLVFQQHGGPQPFRPAVLTIDLTARESRRSVEEGHAGPSCAEPRAAAPVCLRCNVELQHDVRMDITDAYGDALARLWVHPALEPAEATFVLSFKKSESDMEVIDKARLSEGFTLTLYFAETEGTPAPGEPMQAGADGAPGAGDVNSEAPTVAASSDSARIIQGQNADATSPAQELAAFTALGIRDSTHVADSVYYDAEDAADDDEDAPADPQSLPIGSPASPAAATHLSEEEVVHA</sequence>
<dbReference type="EMBL" id="JBGBPQ010000022">
    <property type="protein sequence ID" value="KAL1503122.1"/>
    <property type="molecule type" value="Genomic_DNA"/>
</dbReference>
<dbReference type="InterPro" id="IPR003595">
    <property type="entry name" value="Tyr_Pase_cat"/>
</dbReference>
<feature type="domain" description="Phosphatase tensin-type" evidence="7">
    <location>
        <begin position="16"/>
        <end position="187"/>
    </location>
</feature>
<dbReference type="GO" id="GO:0005829">
    <property type="term" value="C:cytosol"/>
    <property type="evidence" value="ECO:0007669"/>
    <property type="project" value="TreeGrafter"/>
</dbReference>
<dbReference type="InterPro" id="IPR057023">
    <property type="entry name" value="PTP-SAK"/>
</dbReference>